<feature type="transmembrane region" description="Helical" evidence="7">
    <location>
        <begin position="338"/>
        <end position="356"/>
    </location>
</feature>
<feature type="transmembrane region" description="Helical" evidence="7">
    <location>
        <begin position="304"/>
        <end position="326"/>
    </location>
</feature>
<feature type="transmembrane region" description="Helical" evidence="7">
    <location>
        <begin position="362"/>
        <end position="379"/>
    </location>
</feature>
<feature type="transmembrane region" description="Helical" evidence="7">
    <location>
        <begin position="277"/>
        <end position="298"/>
    </location>
</feature>
<keyword evidence="4 7" id="KW-0812">Transmembrane</keyword>
<feature type="transmembrane region" description="Helical" evidence="7">
    <location>
        <begin position="233"/>
        <end position="257"/>
    </location>
</feature>
<accession>A0ABN6Q5Z8</accession>
<organism evidence="8 9">
    <name type="scientific">Nostoc cf. commune SO-36</name>
    <dbReference type="NCBI Taxonomy" id="449208"/>
    <lineage>
        <taxon>Bacteria</taxon>
        <taxon>Bacillati</taxon>
        <taxon>Cyanobacteriota</taxon>
        <taxon>Cyanophyceae</taxon>
        <taxon>Nostocales</taxon>
        <taxon>Nostocaceae</taxon>
        <taxon>Nostoc</taxon>
    </lineage>
</organism>
<protein>
    <submittedName>
        <fullName evidence="8">Chromate transporter</fullName>
    </submittedName>
</protein>
<evidence type="ECO:0000256" key="3">
    <source>
        <dbReference type="ARBA" id="ARBA00022475"/>
    </source>
</evidence>
<dbReference type="PANTHER" id="PTHR33567:SF3">
    <property type="entry name" value="CHROMATE ION TRANSPORTER (EUROFUNG)"/>
    <property type="match status" value="1"/>
</dbReference>
<keyword evidence="6 7" id="KW-0472">Membrane</keyword>
<reference evidence="8" key="1">
    <citation type="submission" date="2022-04" db="EMBL/GenBank/DDBJ databases">
        <title>Complete genome sequence of a cyanobacterium, Nostoc sp. SO-36, isolated in Antarctica.</title>
        <authorList>
            <person name="Kanesaki Y."/>
            <person name="Effendi D."/>
            <person name="Sakamoto T."/>
            <person name="Ohtani S."/>
            <person name="Awai K."/>
        </authorList>
    </citation>
    <scope>NUCLEOTIDE SEQUENCE</scope>
    <source>
        <strain evidence="8">SO-36</strain>
    </source>
</reference>
<evidence type="ECO:0000256" key="4">
    <source>
        <dbReference type="ARBA" id="ARBA00022692"/>
    </source>
</evidence>
<evidence type="ECO:0000313" key="9">
    <source>
        <dbReference type="Proteomes" id="UP001055453"/>
    </source>
</evidence>
<name>A0ABN6Q5Z8_NOSCO</name>
<feature type="transmembrane region" description="Helical" evidence="7">
    <location>
        <begin position="386"/>
        <end position="403"/>
    </location>
</feature>
<dbReference type="InterPro" id="IPR003370">
    <property type="entry name" value="Chromate_transpt"/>
</dbReference>
<dbReference type="PANTHER" id="PTHR33567">
    <property type="entry name" value="CHROMATE ION TRANSPORTER (EUROFUNG)"/>
    <property type="match status" value="1"/>
</dbReference>
<keyword evidence="5 7" id="KW-1133">Transmembrane helix</keyword>
<dbReference type="NCBIfam" id="TIGR00937">
    <property type="entry name" value="2A51"/>
    <property type="match status" value="1"/>
</dbReference>
<comment type="similarity">
    <text evidence="2">Belongs to the chromate ion transporter (CHR) (TC 2.A.51) family.</text>
</comment>
<feature type="transmembrane region" description="Helical" evidence="7">
    <location>
        <begin position="32"/>
        <end position="53"/>
    </location>
</feature>
<feature type="transmembrane region" description="Helical" evidence="7">
    <location>
        <begin position="135"/>
        <end position="153"/>
    </location>
</feature>
<feature type="transmembrane region" description="Helical" evidence="7">
    <location>
        <begin position="102"/>
        <end position="123"/>
    </location>
</feature>
<dbReference type="Proteomes" id="UP001055453">
    <property type="component" value="Chromosome"/>
</dbReference>
<dbReference type="InterPro" id="IPR014047">
    <property type="entry name" value="Chr_Tranpt_l_chain"/>
</dbReference>
<keyword evidence="9" id="KW-1185">Reference proteome</keyword>
<sequence>MTQEAEDIQKEQEVISYKVLTPKEQKQRLTELAAVFLRLGAIAFGGPAAHIAMMDNEVVNRRQWMSREKLLDLLGITNLIPGPNSTELAIHIGYERAGWRGLVVAGSCFILPAMLIVWALAAIYARYQTVPQVEWLLYGIKPVIIAIVIQAVWNLGKKAAKDVPTIIAGIAAIAAYLAGLNEILVLILLGIAVMLLKNWQARGHTSGAFLLPMSGILAQVGSTTAAVTSVSWINVFVFFLKIGCVLYGSGYVLLAFLQRDLVERNQWLTSQQLLDAVAIGQFTPGPVFTTATFIGYLLAGNAGAIAGTIGIFLPAFVLVLVINPWVPKLRQSPWASGFLDGVNAASLGLMAGVTYTLGRAALVDWLTIILAILSAIAVFRFKINSAWLVLAGGAIGLASHILFG</sequence>
<dbReference type="EMBL" id="AP025732">
    <property type="protein sequence ID" value="BDI18668.1"/>
    <property type="molecule type" value="Genomic_DNA"/>
</dbReference>
<feature type="transmembrane region" description="Helical" evidence="7">
    <location>
        <begin position="165"/>
        <end position="196"/>
    </location>
</feature>
<dbReference type="RefSeq" id="WP_251956231.1">
    <property type="nucleotide sequence ID" value="NZ_AP025732.1"/>
</dbReference>
<evidence type="ECO:0000256" key="5">
    <source>
        <dbReference type="ARBA" id="ARBA00022989"/>
    </source>
</evidence>
<dbReference type="Pfam" id="PF02417">
    <property type="entry name" value="Chromate_transp"/>
    <property type="match status" value="2"/>
</dbReference>
<evidence type="ECO:0000256" key="7">
    <source>
        <dbReference type="SAM" id="Phobius"/>
    </source>
</evidence>
<gene>
    <name evidence="8" type="ORF">ANSO36C_44700</name>
</gene>
<comment type="subcellular location">
    <subcellularLocation>
        <location evidence="1">Cell membrane</location>
        <topology evidence="1">Multi-pass membrane protein</topology>
    </subcellularLocation>
</comment>
<proteinExistence type="inferred from homology"/>
<dbReference type="PIRSF" id="PIRSF004810">
    <property type="entry name" value="ChrA"/>
    <property type="match status" value="1"/>
</dbReference>
<feature type="transmembrane region" description="Helical" evidence="7">
    <location>
        <begin position="208"/>
        <end position="227"/>
    </location>
</feature>
<evidence type="ECO:0000256" key="1">
    <source>
        <dbReference type="ARBA" id="ARBA00004651"/>
    </source>
</evidence>
<evidence type="ECO:0000256" key="2">
    <source>
        <dbReference type="ARBA" id="ARBA00005262"/>
    </source>
</evidence>
<evidence type="ECO:0000256" key="6">
    <source>
        <dbReference type="ARBA" id="ARBA00023136"/>
    </source>
</evidence>
<keyword evidence="3" id="KW-1003">Cell membrane</keyword>
<evidence type="ECO:0000313" key="8">
    <source>
        <dbReference type="EMBL" id="BDI18668.1"/>
    </source>
</evidence>